<keyword evidence="2" id="KW-0812">Transmembrane</keyword>
<evidence type="ECO:0000256" key="2">
    <source>
        <dbReference type="SAM" id="Phobius"/>
    </source>
</evidence>
<evidence type="ECO:0000256" key="1">
    <source>
        <dbReference type="SAM" id="MobiDB-lite"/>
    </source>
</evidence>
<reference evidence="3 4" key="2">
    <citation type="journal article" date="2019" name="G3 (Bethesda)">
        <title>Hybrid Assembly of the Genome of the Entomopathogenic Nematode Steinernema carpocapsae Identifies the X-Chromosome.</title>
        <authorList>
            <person name="Serra L."/>
            <person name="Macchietto M."/>
            <person name="Macias-Munoz A."/>
            <person name="McGill C.J."/>
            <person name="Rodriguez I.M."/>
            <person name="Rodriguez B."/>
            <person name="Murad R."/>
            <person name="Mortazavi A."/>
        </authorList>
    </citation>
    <scope>NUCLEOTIDE SEQUENCE [LARGE SCALE GENOMIC DNA]</scope>
    <source>
        <strain evidence="3 4">ALL</strain>
    </source>
</reference>
<reference evidence="3 4" key="1">
    <citation type="journal article" date="2015" name="Genome Biol.">
        <title>Comparative genomics of Steinernema reveals deeply conserved gene regulatory networks.</title>
        <authorList>
            <person name="Dillman A.R."/>
            <person name="Macchietto M."/>
            <person name="Porter C.F."/>
            <person name="Rogers A."/>
            <person name="Williams B."/>
            <person name="Antoshechkin I."/>
            <person name="Lee M.M."/>
            <person name="Goodwin Z."/>
            <person name="Lu X."/>
            <person name="Lewis E.E."/>
            <person name="Goodrich-Blair H."/>
            <person name="Stock S.P."/>
            <person name="Adams B.J."/>
            <person name="Sternberg P.W."/>
            <person name="Mortazavi A."/>
        </authorList>
    </citation>
    <scope>NUCLEOTIDE SEQUENCE [LARGE SCALE GENOMIC DNA]</scope>
    <source>
        <strain evidence="3 4">ALL</strain>
    </source>
</reference>
<evidence type="ECO:0000313" key="4">
    <source>
        <dbReference type="Proteomes" id="UP000298663"/>
    </source>
</evidence>
<proteinExistence type="predicted"/>
<comment type="caution">
    <text evidence="3">The sequence shown here is derived from an EMBL/GenBank/DDBJ whole genome shotgun (WGS) entry which is preliminary data.</text>
</comment>
<keyword evidence="4" id="KW-1185">Reference proteome</keyword>
<dbReference type="EMBL" id="AZBU02000006">
    <property type="protein sequence ID" value="TKR72953.1"/>
    <property type="molecule type" value="Genomic_DNA"/>
</dbReference>
<gene>
    <name evidence="3" type="ORF">L596_020331</name>
</gene>
<feature type="transmembrane region" description="Helical" evidence="2">
    <location>
        <begin position="111"/>
        <end position="132"/>
    </location>
</feature>
<protein>
    <submittedName>
        <fullName evidence="3">Uncharacterized protein</fullName>
    </submittedName>
</protein>
<organism evidence="3 4">
    <name type="scientific">Steinernema carpocapsae</name>
    <name type="common">Entomopathogenic nematode</name>
    <dbReference type="NCBI Taxonomy" id="34508"/>
    <lineage>
        <taxon>Eukaryota</taxon>
        <taxon>Metazoa</taxon>
        <taxon>Ecdysozoa</taxon>
        <taxon>Nematoda</taxon>
        <taxon>Chromadorea</taxon>
        <taxon>Rhabditida</taxon>
        <taxon>Tylenchina</taxon>
        <taxon>Panagrolaimomorpha</taxon>
        <taxon>Strongyloidoidea</taxon>
        <taxon>Steinernematidae</taxon>
        <taxon>Steinernema</taxon>
    </lineage>
</organism>
<evidence type="ECO:0000313" key="3">
    <source>
        <dbReference type="EMBL" id="TKR72953.1"/>
    </source>
</evidence>
<feature type="region of interest" description="Disordered" evidence="1">
    <location>
        <begin position="307"/>
        <end position="328"/>
    </location>
</feature>
<keyword evidence="2" id="KW-1133">Transmembrane helix</keyword>
<feature type="compositionally biased region" description="Polar residues" evidence="1">
    <location>
        <begin position="319"/>
        <end position="328"/>
    </location>
</feature>
<accession>A0A4U5MU00</accession>
<name>A0A4U5MU00_STECR</name>
<feature type="compositionally biased region" description="Basic and acidic residues" evidence="1">
    <location>
        <begin position="307"/>
        <end position="317"/>
    </location>
</feature>
<dbReference type="Proteomes" id="UP000298663">
    <property type="component" value="Unassembled WGS sequence"/>
</dbReference>
<keyword evidence="2" id="KW-0472">Membrane</keyword>
<sequence>MARKVNNNQKPDGLFVGGSRNCHAHNLQNNLEFTSGKTRRKGYFYVVFEGEKEHIKEEYTIGRLLRTADHPRPVADRDSGVTVLASEYTFLTSIQIIFMTLQNRLPKSETLLVAMRLLLSTALVFSCLALAAGQQCHIGTSDNGKKYFPVKEDVKKTPNLERSAVLKRCVIALPQILQFLSSLFCNFNNKKSTKISSIFRVKVASKDGFSHKCDVRSEKCEEAECGTFSASTNFGIFVFAPLVFHAALTEEESNILVVLAKRNGEATEKCAKRLLCKPFNRRSRWRSHRTEREALLSLIAKAANDEPRRARPMEGRETLLSTRDCQWK</sequence>
<dbReference type="AlphaFoldDB" id="A0A4U5MU00"/>